<name>A0A8I2YUY8_9AGAM</name>
<organism evidence="2 3">
    <name type="scientific">Boletus reticuloceps</name>
    <dbReference type="NCBI Taxonomy" id="495285"/>
    <lineage>
        <taxon>Eukaryota</taxon>
        <taxon>Fungi</taxon>
        <taxon>Dikarya</taxon>
        <taxon>Basidiomycota</taxon>
        <taxon>Agaricomycotina</taxon>
        <taxon>Agaricomycetes</taxon>
        <taxon>Agaricomycetidae</taxon>
        <taxon>Boletales</taxon>
        <taxon>Boletineae</taxon>
        <taxon>Boletaceae</taxon>
        <taxon>Boletoideae</taxon>
        <taxon>Boletus</taxon>
    </lineage>
</organism>
<dbReference type="Proteomes" id="UP000683000">
    <property type="component" value="Unassembled WGS sequence"/>
</dbReference>
<reference evidence="2" key="1">
    <citation type="submission" date="2021-03" db="EMBL/GenBank/DDBJ databases">
        <title>Evolutionary innovations through gain and loss of genes in the ectomycorrhizal Boletales.</title>
        <authorList>
            <person name="Wu G."/>
            <person name="Miyauchi S."/>
            <person name="Morin E."/>
            <person name="Yang Z.-L."/>
            <person name="Xu J."/>
            <person name="Martin F.M."/>
        </authorList>
    </citation>
    <scope>NUCLEOTIDE SEQUENCE</scope>
    <source>
        <strain evidence="2">BR01</strain>
    </source>
</reference>
<protein>
    <submittedName>
        <fullName evidence="2">Uncharacterized protein</fullName>
    </submittedName>
</protein>
<dbReference type="AlphaFoldDB" id="A0A8I2YUY8"/>
<keyword evidence="3" id="KW-1185">Reference proteome</keyword>
<gene>
    <name evidence="2" type="ORF">JVT61DRAFT_10311</name>
</gene>
<accession>A0A8I2YUY8</accession>
<evidence type="ECO:0000313" key="3">
    <source>
        <dbReference type="Proteomes" id="UP000683000"/>
    </source>
</evidence>
<evidence type="ECO:0000256" key="1">
    <source>
        <dbReference type="SAM" id="MobiDB-lite"/>
    </source>
</evidence>
<feature type="region of interest" description="Disordered" evidence="1">
    <location>
        <begin position="173"/>
        <end position="205"/>
    </location>
</feature>
<comment type="caution">
    <text evidence="2">The sequence shown here is derived from an EMBL/GenBank/DDBJ whole genome shotgun (WGS) entry which is preliminary data.</text>
</comment>
<proteinExistence type="predicted"/>
<sequence length="205" mass="21290">MGGQTRSWEDEIMDQLGGVGVDDGANASVSAPKSSFSILIPSSLNHPAQPAVNPHPVSSAQPTVNLNFPNQPMITMNLLSVTGAARAPADIPSISGSRNWTQAHAAIPNTGPVQAQNTSDVHIPFANLLLTNGQSSQPSGSAPATLNINTIPTAAIPEPVVILALVSVPSNKASWSKKGKKSDHVQMSTEEVVPGRATWSKAKQP</sequence>
<dbReference type="EMBL" id="JAGFBS010000004">
    <property type="protein sequence ID" value="KAG6379774.1"/>
    <property type="molecule type" value="Genomic_DNA"/>
</dbReference>
<evidence type="ECO:0000313" key="2">
    <source>
        <dbReference type="EMBL" id="KAG6379774.1"/>
    </source>
</evidence>